<dbReference type="PANTHER" id="PTHR12993:SF11">
    <property type="entry name" value="N-ACETYLGLUCOSAMINYL-PHOSPHATIDYLINOSITOL DE-N-ACETYLASE"/>
    <property type="match status" value="1"/>
</dbReference>
<comment type="function">
    <text evidence="2">A mycothiol (MSH, N-acetylcysteinyl-glucosaminyl-inositol) S-conjugate amidase, it recycles conjugated MSH to the N-acetyl cysteine conjugate (AcCys S-conjugate, a mercapturic acid) and the MSH precursor. Involved in MSH-dependent detoxification of a number of alkylating agents and antibiotics.</text>
</comment>
<dbReference type="HAMAP" id="MF_01482">
    <property type="entry name" value="Mca"/>
    <property type="match status" value="1"/>
</dbReference>
<dbReference type="SUPFAM" id="SSF102588">
    <property type="entry name" value="LmbE-like"/>
    <property type="match status" value="1"/>
</dbReference>
<dbReference type="RefSeq" id="WP_345446332.1">
    <property type="nucleotide sequence ID" value="NZ_BAABKP010000002.1"/>
</dbReference>
<comment type="subunit">
    <text evidence="2">Monomer.</text>
</comment>
<keyword evidence="2" id="KW-0378">Hydrolase</keyword>
<dbReference type="EC" id="3.5.1.115" evidence="2"/>
<comment type="catalytic activity">
    <reaction evidence="2">
        <text>mycothiol S-conjugate + H2O = an N-acetyl-L-cysteine-S-conjugate + 1D-myo-inositol 2-amino-2-deoxy-alpha-D-glucopyranoside</text>
        <dbReference type="Rhea" id="RHEA:36543"/>
        <dbReference type="ChEBI" id="CHEBI:15377"/>
        <dbReference type="ChEBI" id="CHEBI:58718"/>
        <dbReference type="ChEBI" id="CHEBI:58886"/>
        <dbReference type="ChEBI" id="CHEBI:59633"/>
        <dbReference type="EC" id="3.5.1.115"/>
    </reaction>
</comment>
<dbReference type="InterPro" id="IPR017811">
    <property type="entry name" value="Mca"/>
</dbReference>
<evidence type="ECO:0000313" key="4">
    <source>
        <dbReference type="Proteomes" id="UP001500187"/>
    </source>
</evidence>
<keyword evidence="1 2" id="KW-0862">Zinc</keyword>
<comment type="similarity">
    <text evidence="2">Belongs to the MshB deacetylase family. Mca subfamily.</text>
</comment>
<reference evidence="4" key="1">
    <citation type="journal article" date="2019" name="Int. J. Syst. Evol. Microbiol.">
        <title>The Global Catalogue of Microorganisms (GCM) 10K type strain sequencing project: providing services to taxonomists for standard genome sequencing and annotation.</title>
        <authorList>
            <consortium name="The Broad Institute Genomics Platform"/>
            <consortium name="The Broad Institute Genome Sequencing Center for Infectious Disease"/>
            <person name="Wu L."/>
            <person name="Ma J."/>
        </authorList>
    </citation>
    <scope>NUCLEOTIDE SEQUENCE [LARGE SCALE GENOMIC DNA]</scope>
    <source>
        <strain evidence="4">JCM 18541</strain>
    </source>
</reference>
<organism evidence="3 4">
    <name type="scientific">Rothia endophytica</name>
    <dbReference type="NCBI Taxonomy" id="1324766"/>
    <lineage>
        <taxon>Bacteria</taxon>
        <taxon>Bacillati</taxon>
        <taxon>Actinomycetota</taxon>
        <taxon>Actinomycetes</taxon>
        <taxon>Micrococcales</taxon>
        <taxon>Micrococcaceae</taxon>
        <taxon>Rothia</taxon>
    </lineage>
</organism>
<dbReference type="NCBIfam" id="TIGR03446">
    <property type="entry name" value="mycothiol_Mca"/>
    <property type="match status" value="1"/>
</dbReference>
<feature type="binding site" evidence="2">
    <location>
        <position position="33"/>
    </location>
    <ligand>
        <name>Zn(2+)</name>
        <dbReference type="ChEBI" id="CHEBI:29105"/>
    </ligand>
</feature>
<evidence type="ECO:0000256" key="1">
    <source>
        <dbReference type="ARBA" id="ARBA00022833"/>
    </source>
</evidence>
<dbReference type="InterPro" id="IPR024078">
    <property type="entry name" value="LmbE-like_dom_sf"/>
</dbReference>
<evidence type="ECO:0000256" key="2">
    <source>
        <dbReference type="HAMAP-Rule" id="MF_01482"/>
    </source>
</evidence>
<evidence type="ECO:0000313" key="3">
    <source>
        <dbReference type="EMBL" id="GAA4797032.1"/>
    </source>
</evidence>
<proteinExistence type="inferred from homology"/>
<dbReference type="EMBL" id="BAABKP010000002">
    <property type="protein sequence ID" value="GAA4797032.1"/>
    <property type="molecule type" value="Genomic_DNA"/>
</dbReference>
<sequence length="319" mass="35129">MITPQSQPLFDRAHLAPLEEDYTGLRILAVHAHPDDESSKGAASMAAYVQRGARVMVASMTGGERGDILNAEVDSNPAAHRDLPGVRRSEMKKAAEILGVEHRWVGFVDSGLPEGDPLPPLPFGSFATLPLEQAAAPLIRLVRDFKPHVILAYDEIGGYPHPDHIMSHRVAMEAYDKAGDSTAYPGTGAPWEVSKIYYDRTFSPDRMTTFHNYLVEQGHESPFARWVAEAMEGDGKGHTPPVSRHKTTTRILAADHFDQRDAALLAHQSQIAPDSLFFAISPQDQSKIWPFEDYVLAFSRVSSQLPETCFAAGIDYAAR</sequence>
<dbReference type="PANTHER" id="PTHR12993">
    <property type="entry name" value="N-ACETYLGLUCOSAMINYL-PHOSPHATIDYLINOSITOL DE-N-ACETYLASE-RELATED"/>
    <property type="match status" value="1"/>
</dbReference>
<accession>A0ABP9BLJ6</accession>
<dbReference type="Pfam" id="PF02585">
    <property type="entry name" value="PIG-L"/>
    <property type="match status" value="1"/>
</dbReference>
<name>A0ABP9BLJ6_9MICC</name>
<protein>
    <recommendedName>
        <fullName evidence="2">Mycothiol S-conjugate amidase</fullName>
        <ecNumber evidence="2">3.5.1.115</ecNumber>
    </recommendedName>
</protein>
<keyword evidence="4" id="KW-1185">Reference proteome</keyword>
<gene>
    <name evidence="2 3" type="primary">mca</name>
    <name evidence="3" type="ORF">GCM10023352_15760</name>
</gene>
<dbReference type="Gene3D" id="3.40.50.10320">
    <property type="entry name" value="LmbE-like"/>
    <property type="match status" value="1"/>
</dbReference>
<dbReference type="InterPro" id="IPR003737">
    <property type="entry name" value="GlcNAc_PI_deacetylase-related"/>
</dbReference>
<comment type="caution">
    <text evidence="3">The sequence shown here is derived from an EMBL/GenBank/DDBJ whole genome shotgun (WGS) entry which is preliminary data.</text>
</comment>
<comment type="cofactor">
    <cofactor evidence="2">
        <name>Zn(2+)</name>
        <dbReference type="ChEBI" id="CHEBI:29105"/>
    </cofactor>
    <text evidence="2">Binds 1 zinc ion per subunit.</text>
</comment>
<feature type="binding site" evidence="2">
    <location>
        <position position="164"/>
    </location>
    <ligand>
        <name>Zn(2+)</name>
        <dbReference type="ChEBI" id="CHEBI:29105"/>
    </ligand>
</feature>
<feature type="binding site" evidence="2">
    <location>
        <position position="36"/>
    </location>
    <ligand>
        <name>Zn(2+)</name>
        <dbReference type="ChEBI" id="CHEBI:29105"/>
    </ligand>
</feature>
<dbReference type="Proteomes" id="UP001500187">
    <property type="component" value="Unassembled WGS sequence"/>
</dbReference>
<keyword evidence="2" id="KW-0479">Metal-binding</keyword>